<organism evidence="2 3">
    <name type="scientific">Methyloligella solikamskensis</name>
    <dbReference type="NCBI Taxonomy" id="1177756"/>
    <lineage>
        <taxon>Bacteria</taxon>
        <taxon>Pseudomonadati</taxon>
        <taxon>Pseudomonadota</taxon>
        <taxon>Alphaproteobacteria</taxon>
        <taxon>Hyphomicrobiales</taxon>
        <taxon>Hyphomicrobiaceae</taxon>
        <taxon>Methyloligella</taxon>
    </lineage>
</organism>
<dbReference type="SMART" id="SM01034">
    <property type="entry name" value="BLUF"/>
    <property type="match status" value="1"/>
</dbReference>
<dbReference type="InterPro" id="IPR007024">
    <property type="entry name" value="BLUF_domain"/>
</dbReference>
<evidence type="ECO:0000313" key="3">
    <source>
        <dbReference type="Proteomes" id="UP001597102"/>
    </source>
</evidence>
<dbReference type="EMBL" id="JBHTJO010000002">
    <property type="protein sequence ID" value="MFD0988279.1"/>
    <property type="molecule type" value="Genomic_DNA"/>
</dbReference>
<dbReference type="SUPFAM" id="SSF54975">
    <property type="entry name" value="Acylphosphatase/BLUF domain-like"/>
    <property type="match status" value="1"/>
</dbReference>
<accession>A0ABW3JDB2</accession>
<keyword evidence="3" id="KW-1185">Reference proteome</keyword>
<evidence type="ECO:0000313" key="2">
    <source>
        <dbReference type="EMBL" id="MFD0988279.1"/>
    </source>
</evidence>
<evidence type="ECO:0000259" key="1">
    <source>
        <dbReference type="PROSITE" id="PS50925"/>
    </source>
</evidence>
<dbReference type="PROSITE" id="PS50925">
    <property type="entry name" value="BLUF"/>
    <property type="match status" value="1"/>
</dbReference>
<feature type="domain" description="BLUF" evidence="1">
    <location>
        <begin position="1"/>
        <end position="94"/>
    </location>
</feature>
<sequence length="155" mass="17963">MHLIVYVSDCAVPDGELKNTLEEVDADSRRNNAAADLTGVLFCENRHFLQVLEGEEDALRAAMARIEKDHRHRNIEILVDQSIESRSFPDWSLDTFFIDDPELLTPETLRSLRDIYFKHFELDARDLVAFLKRIIDEIDSFKILHRPNTTNDVPP</sequence>
<dbReference type="InterPro" id="IPR036046">
    <property type="entry name" value="Acylphosphatase-like_dom_sf"/>
</dbReference>
<comment type="caution">
    <text evidence="2">The sequence shown here is derived from an EMBL/GenBank/DDBJ whole genome shotgun (WGS) entry which is preliminary data.</text>
</comment>
<dbReference type="Proteomes" id="UP001597102">
    <property type="component" value="Unassembled WGS sequence"/>
</dbReference>
<protein>
    <submittedName>
        <fullName evidence="2">BLUF domain-containing protein</fullName>
    </submittedName>
</protein>
<name>A0ABW3JDB2_9HYPH</name>
<reference evidence="3" key="1">
    <citation type="journal article" date="2019" name="Int. J. Syst. Evol. Microbiol.">
        <title>The Global Catalogue of Microorganisms (GCM) 10K type strain sequencing project: providing services to taxonomists for standard genome sequencing and annotation.</title>
        <authorList>
            <consortium name="The Broad Institute Genomics Platform"/>
            <consortium name="The Broad Institute Genome Sequencing Center for Infectious Disease"/>
            <person name="Wu L."/>
            <person name="Ma J."/>
        </authorList>
    </citation>
    <scope>NUCLEOTIDE SEQUENCE [LARGE SCALE GENOMIC DNA]</scope>
    <source>
        <strain evidence="3">CCUG 61697</strain>
    </source>
</reference>
<dbReference type="Gene3D" id="3.30.70.100">
    <property type="match status" value="1"/>
</dbReference>
<gene>
    <name evidence="2" type="ORF">ACFQ2F_14355</name>
</gene>
<proteinExistence type="predicted"/>
<dbReference type="Pfam" id="PF04940">
    <property type="entry name" value="BLUF"/>
    <property type="match status" value="1"/>
</dbReference>
<dbReference type="RefSeq" id="WP_379091213.1">
    <property type="nucleotide sequence ID" value="NZ_JBHTJO010000002.1"/>
</dbReference>